<proteinExistence type="predicted"/>
<dbReference type="AlphaFoldDB" id="A0A6C0K0Y2"/>
<organism evidence="1">
    <name type="scientific">viral metagenome</name>
    <dbReference type="NCBI Taxonomy" id="1070528"/>
    <lineage>
        <taxon>unclassified sequences</taxon>
        <taxon>metagenomes</taxon>
        <taxon>organismal metagenomes</taxon>
    </lineage>
</organism>
<name>A0A6C0K0Y2_9ZZZZ</name>
<sequence>MDQRVKFSPLAKTFSGKDYYQDDFIEERKNHKEIYGNNTMLLNPELGPTTVHWHTSDSDELNNPDYEWPSQQKEYFQSSKEHRLAKKAAKSENKEHYTSGKWKITDVDDNGNATLCNLKTGVCIAIAIAGIAAAKASGLFGGKTRCKKSRCKKTQCKKTRRNRKNNYK</sequence>
<evidence type="ECO:0000313" key="1">
    <source>
        <dbReference type="EMBL" id="QHU10297.1"/>
    </source>
</evidence>
<protein>
    <submittedName>
        <fullName evidence="1">Uncharacterized protein</fullName>
    </submittedName>
</protein>
<dbReference type="EMBL" id="MN740753">
    <property type="protein sequence ID" value="QHU10297.1"/>
    <property type="molecule type" value="Genomic_DNA"/>
</dbReference>
<accession>A0A6C0K0Y2</accession>
<reference evidence="1" key="1">
    <citation type="journal article" date="2020" name="Nature">
        <title>Giant virus diversity and host interactions through global metagenomics.</title>
        <authorList>
            <person name="Schulz F."/>
            <person name="Roux S."/>
            <person name="Paez-Espino D."/>
            <person name="Jungbluth S."/>
            <person name="Walsh D.A."/>
            <person name="Denef V.J."/>
            <person name="McMahon K.D."/>
            <person name="Konstantinidis K.T."/>
            <person name="Eloe-Fadrosh E.A."/>
            <person name="Kyrpides N.C."/>
            <person name="Woyke T."/>
        </authorList>
    </citation>
    <scope>NUCLEOTIDE SEQUENCE</scope>
    <source>
        <strain evidence="1">GVMAG-S-1101164-67</strain>
    </source>
</reference>